<sequence>MKLLEENFIGKQKLRNRIVMPPMCMYMAEDGLVNDFHIAHYTTRALGGVGMIIVESTAVTPNGRISKNDLGLWNNKHINGLKRLTDNIKKYGAVAAVQLNHAGRKSEIANSLPVAPSAIYFSDKYPIPVSLSVDEIHEIIQSFQDAAVRAVEAGFDLIEIHGAHGYLIHEFLSPFSNTRTDEYGGTHENRVRLLKEVLLAVRSVLPKDFPVTVRLSAIDYLDDGLTIEDSVKTVQAVEALIDAVHVSTGGISGTFEKIQDYPAYQVQFAKAIKDAVALPVIAVGQIKNYDLAEAIIRLGNADLVAVGREIIRDPFWAYRLAKREGLDYPMPEGYLVAFNSK</sequence>
<keyword evidence="4" id="KW-0521">NADP</keyword>
<dbReference type="CDD" id="cd02932">
    <property type="entry name" value="OYE_YqiM_FMN"/>
    <property type="match status" value="1"/>
</dbReference>
<dbReference type="GO" id="GO:0003959">
    <property type="term" value="F:NADPH dehydrogenase activity"/>
    <property type="evidence" value="ECO:0007669"/>
    <property type="project" value="InterPro"/>
</dbReference>
<dbReference type="Proteomes" id="UP000199158">
    <property type="component" value="Unassembled WGS sequence"/>
</dbReference>
<protein>
    <submittedName>
        <fullName evidence="7">NADPH2 dehydrogenase</fullName>
    </submittedName>
</protein>
<gene>
    <name evidence="7" type="ORF">SAMN05216180_0327</name>
</gene>
<dbReference type="OrthoDB" id="9772736at2"/>
<dbReference type="AlphaFoldDB" id="A0A1H7YY32"/>
<dbReference type="GO" id="GO:0050661">
    <property type="term" value="F:NADP binding"/>
    <property type="evidence" value="ECO:0007669"/>
    <property type="project" value="InterPro"/>
</dbReference>
<dbReference type="PANTHER" id="PTHR43303">
    <property type="entry name" value="NADPH DEHYDROGENASE C23G7.10C-RELATED"/>
    <property type="match status" value="1"/>
</dbReference>
<dbReference type="EMBL" id="FOCG01000001">
    <property type="protein sequence ID" value="SEM51050.1"/>
    <property type="molecule type" value="Genomic_DNA"/>
</dbReference>
<name>A0A1H7YY32_9FIRM</name>
<evidence type="ECO:0000313" key="8">
    <source>
        <dbReference type="Proteomes" id="UP000199158"/>
    </source>
</evidence>
<dbReference type="InterPro" id="IPR044152">
    <property type="entry name" value="YqjM-like"/>
</dbReference>
<organism evidence="7 8">
    <name type="scientific">Hydrogenoanaerobacterium saccharovorans</name>
    <dbReference type="NCBI Taxonomy" id="474960"/>
    <lineage>
        <taxon>Bacteria</taxon>
        <taxon>Bacillati</taxon>
        <taxon>Bacillota</taxon>
        <taxon>Clostridia</taxon>
        <taxon>Eubacteriales</taxon>
        <taxon>Oscillospiraceae</taxon>
        <taxon>Hydrogenoanaerobacterium</taxon>
    </lineage>
</organism>
<proteinExistence type="predicted"/>
<keyword evidence="8" id="KW-1185">Reference proteome</keyword>
<comment type="cofactor">
    <cofactor evidence="1">
        <name>FMN</name>
        <dbReference type="ChEBI" id="CHEBI:58210"/>
    </cofactor>
</comment>
<dbReference type="Gene3D" id="3.20.20.70">
    <property type="entry name" value="Aldolase class I"/>
    <property type="match status" value="1"/>
</dbReference>
<evidence type="ECO:0000313" key="7">
    <source>
        <dbReference type="EMBL" id="SEM51050.1"/>
    </source>
</evidence>
<keyword evidence="5" id="KW-0560">Oxidoreductase</keyword>
<reference evidence="7 8" key="1">
    <citation type="submission" date="2016-10" db="EMBL/GenBank/DDBJ databases">
        <authorList>
            <person name="de Groot N.N."/>
        </authorList>
    </citation>
    <scope>NUCLEOTIDE SEQUENCE [LARGE SCALE GENOMIC DNA]</scope>
    <source>
        <strain evidence="7 8">CGMCC 1.5070</strain>
    </source>
</reference>
<accession>A0A1H7YY32</accession>
<evidence type="ECO:0000256" key="3">
    <source>
        <dbReference type="ARBA" id="ARBA00022643"/>
    </source>
</evidence>
<evidence type="ECO:0000256" key="2">
    <source>
        <dbReference type="ARBA" id="ARBA00022630"/>
    </source>
</evidence>
<evidence type="ECO:0000256" key="4">
    <source>
        <dbReference type="ARBA" id="ARBA00022857"/>
    </source>
</evidence>
<dbReference type="GO" id="GO:0010181">
    <property type="term" value="F:FMN binding"/>
    <property type="evidence" value="ECO:0007669"/>
    <property type="project" value="InterPro"/>
</dbReference>
<keyword evidence="2" id="KW-0285">Flavoprotein</keyword>
<feature type="domain" description="NADH:flavin oxidoreductase/NADH oxidase N-terminal" evidence="6">
    <location>
        <begin position="9"/>
        <end position="322"/>
    </location>
</feature>
<evidence type="ECO:0000259" key="6">
    <source>
        <dbReference type="Pfam" id="PF00724"/>
    </source>
</evidence>
<dbReference type="PANTHER" id="PTHR43303:SF4">
    <property type="entry name" value="NADPH DEHYDROGENASE C23G7.10C-RELATED"/>
    <property type="match status" value="1"/>
</dbReference>
<evidence type="ECO:0000256" key="1">
    <source>
        <dbReference type="ARBA" id="ARBA00001917"/>
    </source>
</evidence>
<dbReference type="SUPFAM" id="SSF51395">
    <property type="entry name" value="FMN-linked oxidoreductases"/>
    <property type="match status" value="1"/>
</dbReference>
<dbReference type="RefSeq" id="WP_092750989.1">
    <property type="nucleotide sequence ID" value="NZ_FOCG01000001.1"/>
</dbReference>
<keyword evidence="3" id="KW-0288">FMN</keyword>
<dbReference type="InterPro" id="IPR001155">
    <property type="entry name" value="OxRdtase_FMN_N"/>
</dbReference>
<dbReference type="InterPro" id="IPR013785">
    <property type="entry name" value="Aldolase_TIM"/>
</dbReference>
<dbReference type="Pfam" id="PF00724">
    <property type="entry name" value="Oxidored_FMN"/>
    <property type="match status" value="1"/>
</dbReference>
<dbReference type="STRING" id="474960.SAMN05216180_0327"/>
<evidence type="ECO:0000256" key="5">
    <source>
        <dbReference type="ARBA" id="ARBA00023002"/>
    </source>
</evidence>